<dbReference type="Pfam" id="PF00696">
    <property type="entry name" value="AA_kinase"/>
    <property type="match status" value="1"/>
</dbReference>
<evidence type="ECO:0000256" key="2">
    <source>
        <dbReference type="ARBA" id="ARBA00022741"/>
    </source>
</evidence>
<keyword evidence="4" id="KW-0067">ATP-binding</keyword>
<keyword evidence="2" id="KW-0547">Nucleotide-binding</keyword>
<sequence>MIELVGKIGSMALIDAKHGDIDYNKFAMIGHWLTPGVVWVTSGAVEIGRLDYMRRSGSQLSGSDEDVKADYSAQGQAILMETYRRFIDPRYSVRQVLVEHAHFNNDVSRAHILSLLLRAGEQHAIPIVNYNDAVAVEELRKTELSNLAREGKSTVELVDNDETAAQIACLTGAKRLLILSTLDGVYRDVTDKSSLITEITGTKEEVLNKIDEYKAHCFGASRKGAGGAAAKLEYIKPCVRAGIDVIIGSASHDIRNVLGGTVPRTFISAK</sequence>
<dbReference type="InterPro" id="IPR036393">
    <property type="entry name" value="AceGlu_kinase-like_sf"/>
</dbReference>
<proteinExistence type="predicted"/>
<dbReference type="InterPro" id="IPR001048">
    <property type="entry name" value="Asp/Glu/Uridylate_kinase"/>
</dbReference>
<reference evidence="6" key="2">
    <citation type="submission" date="2021-04" db="EMBL/GenBank/DDBJ databases">
        <authorList>
            <person name="Gilroy R."/>
        </authorList>
    </citation>
    <scope>NUCLEOTIDE SEQUENCE</scope>
    <source>
        <strain evidence="6">12435</strain>
    </source>
</reference>
<dbReference type="EMBL" id="DXHS01000020">
    <property type="protein sequence ID" value="HIW01956.1"/>
    <property type="molecule type" value="Genomic_DNA"/>
</dbReference>
<protein>
    <submittedName>
        <fullName evidence="6">Uridylate kinase</fullName>
    </submittedName>
</protein>
<evidence type="ECO:0000256" key="3">
    <source>
        <dbReference type="ARBA" id="ARBA00022777"/>
    </source>
</evidence>
<dbReference type="SUPFAM" id="SSF53633">
    <property type="entry name" value="Carbamate kinase-like"/>
    <property type="match status" value="1"/>
</dbReference>
<name>A0A9D1TRX8_9FIRM</name>
<evidence type="ECO:0000256" key="4">
    <source>
        <dbReference type="ARBA" id="ARBA00022840"/>
    </source>
</evidence>
<dbReference type="PANTHER" id="PTHR11063:SF8">
    <property type="entry name" value="DELTA-1-PYRROLINE-5-CARBOXYLATE SYNTHASE"/>
    <property type="match status" value="1"/>
</dbReference>
<dbReference type="PRINTS" id="PR00474">
    <property type="entry name" value="GLU5KINASE"/>
</dbReference>
<evidence type="ECO:0000313" key="7">
    <source>
        <dbReference type="Proteomes" id="UP000823990"/>
    </source>
</evidence>
<keyword evidence="1" id="KW-0808">Transferase</keyword>
<dbReference type="Proteomes" id="UP000823990">
    <property type="component" value="Unassembled WGS sequence"/>
</dbReference>
<dbReference type="GO" id="GO:0005524">
    <property type="term" value="F:ATP binding"/>
    <property type="evidence" value="ECO:0007669"/>
    <property type="project" value="UniProtKB-KW"/>
</dbReference>
<dbReference type="InterPro" id="IPR001057">
    <property type="entry name" value="Glu/AcGlu_kinase"/>
</dbReference>
<organism evidence="6 7">
    <name type="scientific">Candidatus Protoclostridium stercorigallinarum</name>
    <dbReference type="NCBI Taxonomy" id="2838741"/>
    <lineage>
        <taxon>Bacteria</taxon>
        <taxon>Bacillati</taxon>
        <taxon>Bacillota</taxon>
        <taxon>Clostridia</taxon>
        <taxon>Candidatus Protoclostridium</taxon>
    </lineage>
</organism>
<dbReference type="PANTHER" id="PTHR11063">
    <property type="entry name" value="GLUTAMATE SEMIALDEHYDE DEHYDROGENASE"/>
    <property type="match status" value="1"/>
</dbReference>
<gene>
    <name evidence="6" type="ORF">H9892_01290</name>
</gene>
<accession>A0A9D1TRX8</accession>
<evidence type="ECO:0000313" key="6">
    <source>
        <dbReference type="EMBL" id="HIW01956.1"/>
    </source>
</evidence>
<evidence type="ECO:0000259" key="5">
    <source>
        <dbReference type="Pfam" id="PF00696"/>
    </source>
</evidence>
<dbReference type="GO" id="GO:0004350">
    <property type="term" value="F:glutamate-5-semialdehyde dehydrogenase activity"/>
    <property type="evidence" value="ECO:0007669"/>
    <property type="project" value="TreeGrafter"/>
</dbReference>
<reference evidence="6" key="1">
    <citation type="journal article" date="2021" name="PeerJ">
        <title>Extensive microbial diversity within the chicken gut microbiome revealed by metagenomics and culture.</title>
        <authorList>
            <person name="Gilroy R."/>
            <person name="Ravi A."/>
            <person name="Getino M."/>
            <person name="Pursley I."/>
            <person name="Horton D.L."/>
            <person name="Alikhan N.F."/>
            <person name="Baker D."/>
            <person name="Gharbi K."/>
            <person name="Hall N."/>
            <person name="Watson M."/>
            <person name="Adriaenssens E.M."/>
            <person name="Foster-Nyarko E."/>
            <person name="Jarju S."/>
            <person name="Secka A."/>
            <person name="Antonio M."/>
            <person name="Oren A."/>
            <person name="Chaudhuri R.R."/>
            <person name="La Ragione R."/>
            <person name="Hildebrand F."/>
            <person name="Pallen M.J."/>
        </authorList>
    </citation>
    <scope>NUCLEOTIDE SEQUENCE</scope>
    <source>
        <strain evidence="6">12435</strain>
    </source>
</reference>
<feature type="domain" description="Aspartate/glutamate/uridylate kinase" evidence="5">
    <location>
        <begin position="69"/>
        <end position="248"/>
    </location>
</feature>
<dbReference type="GO" id="GO:0016301">
    <property type="term" value="F:kinase activity"/>
    <property type="evidence" value="ECO:0007669"/>
    <property type="project" value="UniProtKB-KW"/>
</dbReference>
<comment type="caution">
    <text evidence="6">The sequence shown here is derived from an EMBL/GenBank/DDBJ whole genome shotgun (WGS) entry which is preliminary data.</text>
</comment>
<dbReference type="AlphaFoldDB" id="A0A9D1TRX8"/>
<dbReference type="Gene3D" id="3.40.1160.10">
    <property type="entry name" value="Acetylglutamate kinase-like"/>
    <property type="match status" value="1"/>
</dbReference>
<keyword evidence="3 6" id="KW-0418">Kinase</keyword>
<evidence type="ECO:0000256" key="1">
    <source>
        <dbReference type="ARBA" id="ARBA00022679"/>
    </source>
</evidence>